<feature type="region of interest" description="Disordered" evidence="3">
    <location>
        <begin position="252"/>
        <end position="282"/>
    </location>
</feature>
<dbReference type="Proteomes" id="UP000078113">
    <property type="component" value="Unassembled WGS sequence"/>
</dbReference>
<reference evidence="4" key="1">
    <citation type="submission" date="2016-04" db="EMBL/GenBank/DDBJ databases">
        <authorList>
            <person name="Nguyen H.D."/>
            <person name="Samba Siva P."/>
            <person name="Cullis J."/>
            <person name="Levesque C.A."/>
            <person name="Hambleton S."/>
        </authorList>
    </citation>
    <scope>NUCLEOTIDE SEQUENCE</scope>
    <source>
        <strain evidence="4">DAOMC 236422</strain>
    </source>
</reference>
<feature type="compositionally biased region" description="Acidic residues" evidence="3">
    <location>
        <begin position="185"/>
        <end position="211"/>
    </location>
</feature>
<feature type="region of interest" description="Disordered" evidence="3">
    <location>
        <begin position="1"/>
        <end position="31"/>
    </location>
</feature>
<comment type="caution">
    <text evidence="4">The sequence shown here is derived from an EMBL/GenBank/DDBJ whole genome shotgun (WGS) entry which is preliminary data.</text>
</comment>
<gene>
    <name evidence="4" type="ORF">A4X09_0g3672</name>
</gene>
<sequence>MRIDVRLPSAGPSASSSNGSSSKDAITSPPIAKLSPSGELVLIELQGALELEGLDAANPQTIGMLTFEGPKQDKPVLLISHHRLYGKFVDLHQPLAILQKHQREPPASLDSSPSAKRRWLEQPWTSDVESDGEDEGILGEEEGERKKRVKRNDGEDEREGGPPSSSPCRPSSVQKNKIDRKASEGGEEDRDDDLEAEWDDDEEDGDEIDGGEESKKDGENAGGKRKRSQGGRKPRVWYDVVSVIRRKILFSQRPEPVVNLGPEHSLAVSSVPTSSSSSLPAS</sequence>
<dbReference type="EMBL" id="LWDG02000136">
    <property type="protein sequence ID" value="KAE8268669.1"/>
    <property type="molecule type" value="Genomic_DNA"/>
</dbReference>
<dbReference type="GO" id="GO:0005634">
    <property type="term" value="C:nucleus"/>
    <property type="evidence" value="ECO:0007669"/>
    <property type="project" value="UniProtKB-SubCell"/>
</dbReference>
<name>A0A8X7N8H5_9BASI</name>
<dbReference type="AlphaFoldDB" id="A0A8X7N8H5"/>
<accession>A0A8X7N8H5</accession>
<proteinExistence type="predicted"/>
<keyword evidence="5" id="KW-1185">Reference proteome</keyword>
<feature type="compositionally biased region" description="Low complexity" evidence="3">
    <location>
        <begin position="162"/>
        <end position="172"/>
    </location>
</feature>
<reference evidence="4" key="2">
    <citation type="journal article" date="2019" name="IMA Fungus">
        <title>Genome sequencing and comparison of five Tilletia species to identify candidate genes for the detection of regulated species infecting wheat.</title>
        <authorList>
            <person name="Nguyen H.D.T."/>
            <person name="Sultana T."/>
            <person name="Kesanakurti P."/>
            <person name="Hambleton S."/>
        </authorList>
    </citation>
    <scope>NUCLEOTIDE SEQUENCE</scope>
    <source>
        <strain evidence="4">DAOMC 236422</strain>
    </source>
</reference>
<keyword evidence="2" id="KW-0539">Nucleus</keyword>
<feature type="region of interest" description="Disordered" evidence="3">
    <location>
        <begin position="101"/>
        <end position="236"/>
    </location>
</feature>
<evidence type="ECO:0000313" key="4">
    <source>
        <dbReference type="EMBL" id="KAE8268669.1"/>
    </source>
</evidence>
<evidence type="ECO:0000313" key="5">
    <source>
        <dbReference type="Proteomes" id="UP000078113"/>
    </source>
</evidence>
<dbReference type="PANTHER" id="PTHR28605">
    <property type="entry name" value="CTF8, CHROMOSOME TRANSMISSION FIDELITY FACTOR 8 HOMOLOG (S. CEREVISIAE)"/>
    <property type="match status" value="1"/>
</dbReference>
<protein>
    <recommendedName>
        <fullName evidence="6">Chromosome transmission fidelity protein 8</fullName>
    </recommendedName>
</protein>
<evidence type="ECO:0000256" key="2">
    <source>
        <dbReference type="ARBA" id="ARBA00023242"/>
    </source>
</evidence>
<organism evidence="4 5">
    <name type="scientific">Tilletia walkeri</name>
    <dbReference type="NCBI Taxonomy" id="117179"/>
    <lineage>
        <taxon>Eukaryota</taxon>
        <taxon>Fungi</taxon>
        <taxon>Dikarya</taxon>
        <taxon>Basidiomycota</taxon>
        <taxon>Ustilaginomycotina</taxon>
        <taxon>Exobasidiomycetes</taxon>
        <taxon>Tilletiales</taxon>
        <taxon>Tilletiaceae</taxon>
        <taxon>Tilletia</taxon>
    </lineage>
</organism>
<feature type="compositionally biased region" description="Low complexity" evidence="3">
    <location>
        <begin position="8"/>
        <end position="22"/>
    </location>
</feature>
<feature type="compositionally biased region" description="Acidic residues" evidence="3">
    <location>
        <begin position="128"/>
        <end position="142"/>
    </location>
</feature>
<feature type="compositionally biased region" description="Low complexity" evidence="3">
    <location>
        <begin position="265"/>
        <end position="282"/>
    </location>
</feature>
<evidence type="ECO:0000256" key="1">
    <source>
        <dbReference type="ARBA" id="ARBA00004123"/>
    </source>
</evidence>
<comment type="subcellular location">
    <subcellularLocation>
        <location evidence="1">Nucleus</location>
    </subcellularLocation>
</comment>
<evidence type="ECO:0000256" key="3">
    <source>
        <dbReference type="SAM" id="MobiDB-lite"/>
    </source>
</evidence>
<evidence type="ECO:0008006" key="6">
    <source>
        <dbReference type="Google" id="ProtNLM"/>
    </source>
</evidence>
<feature type="compositionally biased region" description="Basic residues" evidence="3">
    <location>
        <begin position="223"/>
        <end position="235"/>
    </location>
</feature>
<dbReference type="PANTHER" id="PTHR28605:SF1">
    <property type="entry name" value="CHROMOSOME TRANSMISSION FIDELITY FACTOR 8"/>
    <property type="match status" value="1"/>
</dbReference>